<dbReference type="GO" id="GO:0022857">
    <property type="term" value="F:transmembrane transporter activity"/>
    <property type="evidence" value="ECO:0007669"/>
    <property type="project" value="InterPro"/>
</dbReference>
<comment type="caution">
    <text evidence="7">The sequence shown here is derived from an EMBL/GenBank/DDBJ whole genome shotgun (WGS) entry which is preliminary data.</text>
</comment>
<evidence type="ECO:0000256" key="5">
    <source>
        <dbReference type="SAM" id="Phobius"/>
    </source>
</evidence>
<keyword evidence="2 5" id="KW-0812">Transmembrane</keyword>
<evidence type="ECO:0000256" key="3">
    <source>
        <dbReference type="ARBA" id="ARBA00022989"/>
    </source>
</evidence>
<dbReference type="GO" id="GO:0016020">
    <property type="term" value="C:membrane"/>
    <property type="evidence" value="ECO:0007669"/>
    <property type="project" value="UniProtKB-SubCell"/>
</dbReference>
<sequence length="121" mass="13230">MMGKFAVTTAFSIVYAYTAELYPTVLRNTAVGACSMASRFGSIIAPYFIYLRSYSVSLPYILMGSMTALAGLLSLLLPESYGMPLPDTIAHMQHFPGSLYPPTLTLTSLDPFTPYPNPYLP</sequence>
<dbReference type="EMBL" id="SRLO01001273">
    <property type="protein sequence ID" value="TNN39516.1"/>
    <property type="molecule type" value="Genomic_DNA"/>
</dbReference>
<organism evidence="7 8">
    <name type="scientific">Liparis tanakae</name>
    <name type="common">Tanaka's snailfish</name>
    <dbReference type="NCBI Taxonomy" id="230148"/>
    <lineage>
        <taxon>Eukaryota</taxon>
        <taxon>Metazoa</taxon>
        <taxon>Chordata</taxon>
        <taxon>Craniata</taxon>
        <taxon>Vertebrata</taxon>
        <taxon>Euteleostomi</taxon>
        <taxon>Actinopterygii</taxon>
        <taxon>Neopterygii</taxon>
        <taxon>Teleostei</taxon>
        <taxon>Neoteleostei</taxon>
        <taxon>Acanthomorphata</taxon>
        <taxon>Eupercaria</taxon>
        <taxon>Perciformes</taxon>
        <taxon>Cottioidei</taxon>
        <taxon>Cottales</taxon>
        <taxon>Liparidae</taxon>
        <taxon>Liparis</taxon>
    </lineage>
</organism>
<dbReference type="AlphaFoldDB" id="A0A4Z2FE52"/>
<dbReference type="PANTHER" id="PTHR24064">
    <property type="entry name" value="SOLUTE CARRIER FAMILY 22 MEMBER"/>
    <property type="match status" value="1"/>
</dbReference>
<evidence type="ECO:0000256" key="1">
    <source>
        <dbReference type="ARBA" id="ARBA00004141"/>
    </source>
</evidence>
<keyword evidence="8" id="KW-1185">Reference proteome</keyword>
<keyword evidence="4 5" id="KW-0472">Membrane</keyword>
<accession>A0A4Z2FE52</accession>
<evidence type="ECO:0000313" key="7">
    <source>
        <dbReference type="EMBL" id="TNN39516.1"/>
    </source>
</evidence>
<dbReference type="PROSITE" id="PS50850">
    <property type="entry name" value="MFS"/>
    <property type="match status" value="1"/>
</dbReference>
<dbReference type="SUPFAM" id="SSF103473">
    <property type="entry name" value="MFS general substrate transporter"/>
    <property type="match status" value="1"/>
</dbReference>
<evidence type="ECO:0000256" key="4">
    <source>
        <dbReference type="ARBA" id="ARBA00023136"/>
    </source>
</evidence>
<dbReference type="InterPro" id="IPR036259">
    <property type="entry name" value="MFS_trans_sf"/>
</dbReference>
<dbReference type="InterPro" id="IPR020846">
    <property type="entry name" value="MFS_dom"/>
</dbReference>
<evidence type="ECO:0000259" key="6">
    <source>
        <dbReference type="PROSITE" id="PS50850"/>
    </source>
</evidence>
<feature type="transmembrane region" description="Helical" evidence="5">
    <location>
        <begin position="58"/>
        <end position="77"/>
    </location>
</feature>
<feature type="domain" description="Major facilitator superfamily (MFS) profile" evidence="6">
    <location>
        <begin position="1"/>
        <end position="82"/>
    </location>
</feature>
<name>A0A4Z2FE52_9TELE</name>
<reference evidence="7 8" key="1">
    <citation type="submission" date="2019-03" db="EMBL/GenBank/DDBJ databases">
        <title>First draft genome of Liparis tanakae, snailfish: a comprehensive survey of snailfish specific genes.</title>
        <authorList>
            <person name="Kim W."/>
            <person name="Song I."/>
            <person name="Jeong J.-H."/>
            <person name="Kim D."/>
            <person name="Kim S."/>
            <person name="Ryu S."/>
            <person name="Song J.Y."/>
            <person name="Lee S.K."/>
        </authorList>
    </citation>
    <scope>NUCLEOTIDE SEQUENCE [LARGE SCALE GENOMIC DNA]</scope>
    <source>
        <tissue evidence="7">Muscle</tissue>
    </source>
</reference>
<feature type="transmembrane region" description="Helical" evidence="5">
    <location>
        <begin position="28"/>
        <end position="51"/>
    </location>
</feature>
<comment type="subcellular location">
    <subcellularLocation>
        <location evidence="1">Membrane</location>
        <topology evidence="1">Multi-pass membrane protein</topology>
    </subcellularLocation>
</comment>
<dbReference type="OrthoDB" id="3936150at2759"/>
<evidence type="ECO:0000313" key="8">
    <source>
        <dbReference type="Proteomes" id="UP000314294"/>
    </source>
</evidence>
<gene>
    <name evidence="7" type="primary">SLC22A5_0</name>
    <name evidence="7" type="ORF">EYF80_050315</name>
</gene>
<protein>
    <submittedName>
        <fullName evidence="7">Solute carrier family 22 member 5</fullName>
    </submittedName>
</protein>
<proteinExistence type="predicted"/>
<keyword evidence="3 5" id="KW-1133">Transmembrane helix</keyword>
<dbReference type="Gene3D" id="1.20.1250.20">
    <property type="entry name" value="MFS general substrate transporter like domains"/>
    <property type="match status" value="1"/>
</dbReference>
<evidence type="ECO:0000256" key="2">
    <source>
        <dbReference type="ARBA" id="ARBA00022692"/>
    </source>
</evidence>
<dbReference type="Proteomes" id="UP000314294">
    <property type="component" value="Unassembled WGS sequence"/>
</dbReference>